<dbReference type="Proteomes" id="UP000243478">
    <property type="component" value="Unassembled WGS sequence"/>
</dbReference>
<proteinExistence type="predicted"/>
<name>A0A0F5ZPV4_STEMA</name>
<evidence type="ECO:0000313" key="1">
    <source>
        <dbReference type="EMBL" id="KKD57352.1"/>
    </source>
</evidence>
<gene>
    <name evidence="1" type="ORF">VM57_09480</name>
</gene>
<dbReference type="AlphaFoldDB" id="A0A0F5ZPV4"/>
<reference evidence="1 2" key="1">
    <citation type="submission" date="2015-03" db="EMBL/GenBank/DDBJ databases">
        <title>Draft genome of Stenotrophomonas maltophila isolated from urine specimen.</title>
        <authorList>
            <person name="Murugan N."/>
            <person name="Malathi J."/>
            <person name="Umashankar V."/>
            <person name="Madhavan H."/>
        </authorList>
    </citation>
    <scope>NUCLEOTIDE SEQUENCE [LARGE SCALE GENOMIC DNA]</scope>
    <source>
        <strain evidence="1 2">JMNMN1</strain>
    </source>
</reference>
<dbReference type="EMBL" id="JZRZ01000017">
    <property type="protein sequence ID" value="KKD57352.1"/>
    <property type="molecule type" value="Genomic_DNA"/>
</dbReference>
<sequence length="272" mass="29708">MIFGAALAAAYGKSKTAQTPGGLIMLDEAFEKMDAQNVRATAEYLNALGLQMILAGPEADQPKMSSFLDIYYDMARHGSDQIQLTKNIVLDEARSFCAATTTCSIPSFSRRRWRDWSAGLPMLADAVLAGLLARAEKLALSSGRTAKEKISELDAYWALSLKDRDAFHERMRKAEREGGIHVAWSKQGGEDRTADLISVKNVPALASFLGTTTRTDVLSTASTLLAPWAAHPRVRQSSRDGTAARKSAIGRRIGERLRRCPHRPGHLGPLAR</sequence>
<dbReference type="PATRIC" id="fig|40324.63.peg.3506"/>
<organism evidence="1 2">
    <name type="scientific">Stenotrophomonas maltophilia</name>
    <name type="common">Pseudomonas maltophilia</name>
    <name type="synonym">Xanthomonas maltophilia</name>
    <dbReference type="NCBI Taxonomy" id="40324"/>
    <lineage>
        <taxon>Bacteria</taxon>
        <taxon>Pseudomonadati</taxon>
        <taxon>Pseudomonadota</taxon>
        <taxon>Gammaproteobacteria</taxon>
        <taxon>Lysobacterales</taxon>
        <taxon>Lysobacteraceae</taxon>
        <taxon>Stenotrophomonas</taxon>
        <taxon>Stenotrophomonas maltophilia group</taxon>
    </lineage>
</organism>
<accession>A0A0F5ZPV4</accession>
<comment type="caution">
    <text evidence="1">The sequence shown here is derived from an EMBL/GenBank/DDBJ whole genome shotgun (WGS) entry which is preliminary data.</text>
</comment>
<dbReference type="Pfam" id="PF13558">
    <property type="entry name" value="SbcC_Walker_B"/>
    <property type="match status" value="1"/>
</dbReference>
<protein>
    <submittedName>
        <fullName evidence="1">Uncharacterized protein</fullName>
    </submittedName>
</protein>
<evidence type="ECO:0000313" key="2">
    <source>
        <dbReference type="Proteomes" id="UP000243478"/>
    </source>
</evidence>